<reference evidence="2" key="1">
    <citation type="submission" date="2020-01" db="EMBL/GenBank/DDBJ databases">
        <authorList>
            <person name="Seo Y.L."/>
        </authorList>
    </citation>
    <scope>NUCLEOTIDE SEQUENCE</scope>
    <source>
        <strain evidence="2">R11</strain>
    </source>
</reference>
<comment type="caution">
    <text evidence="2">The sequence shown here is derived from an EMBL/GenBank/DDBJ whole genome shotgun (WGS) entry which is preliminary data.</text>
</comment>
<keyword evidence="1" id="KW-0812">Transmembrane</keyword>
<accession>A0A965ZKL4</accession>
<gene>
    <name evidence="2" type="ORF">GSY63_18485</name>
</gene>
<feature type="transmembrane region" description="Helical" evidence="1">
    <location>
        <begin position="7"/>
        <end position="25"/>
    </location>
</feature>
<evidence type="ECO:0000256" key="1">
    <source>
        <dbReference type="SAM" id="Phobius"/>
    </source>
</evidence>
<protein>
    <submittedName>
        <fullName evidence="2">Uncharacterized protein</fullName>
    </submittedName>
</protein>
<dbReference type="PROSITE" id="PS51257">
    <property type="entry name" value="PROKAR_LIPOPROTEIN"/>
    <property type="match status" value="1"/>
</dbReference>
<name>A0A965ZKL4_9SPHI</name>
<reference evidence="2" key="2">
    <citation type="submission" date="2020-10" db="EMBL/GenBank/DDBJ databases">
        <title>Mucilaginibacter sp. nov., isolated from soil.</title>
        <authorList>
            <person name="Jeon C.O."/>
        </authorList>
    </citation>
    <scope>NUCLEOTIDE SEQUENCE</scope>
    <source>
        <strain evidence="2">R11</strain>
    </source>
</reference>
<evidence type="ECO:0000313" key="2">
    <source>
        <dbReference type="EMBL" id="NCD71361.1"/>
    </source>
</evidence>
<proteinExistence type="predicted"/>
<evidence type="ECO:0000313" key="3">
    <source>
        <dbReference type="Proteomes" id="UP000638732"/>
    </source>
</evidence>
<dbReference type="EMBL" id="WWEO01000044">
    <property type="protein sequence ID" value="NCD71361.1"/>
    <property type="molecule type" value="Genomic_DNA"/>
</dbReference>
<keyword evidence="1" id="KW-0472">Membrane</keyword>
<dbReference type="AlphaFoldDB" id="A0A965ZKL4"/>
<dbReference type="RefSeq" id="WP_166587323.1">
    <property type="nucleotide sequence ID" value="NZ_WWEO01000044.1"/>
</dbReference>
<organism evidence="2 3">
    <name type="scientific">Mucilaginibacter agri</name>
    <dbReference type="NCBI Taxonomy" id="2695265"/>
    <lineage>
        <taxon>Bacteria</taxon>
        <taxon>Pseudomonadati</taxon>
        <taxon>Bacteroidota</taxon>
        <taxon>Sphingobacteriia</taxon>
        <taxon>Sphingobacteriales</taxon>
        <taxon>Sphingobacteriaceae</taxon>
        <taxon>Mucilaginibacter</taxon>
    </lineage>
</organism>
<keyword evidence="3" id="KW-1185">Reference proteome</keyword>
<dbReference type="Proteomes" id="UP000638732">
    <property type="component" value="Unassembled WGS sequence"/>
</dbReference>
<keyword evidence="1" id="KW-1133">Transmembrane helix</keyword>
<sequence length="170" mass="19423">MRIHNRFLYTIPSALIVLVVLLFSACTYNSAERKTVSKLAGTWKLDSVFGTDNQYHKVDSNDIDLMVFDKDQNFERNLWKPDSARVIDSGKYTVVIMPQRGIASISLIPNLKVKAKDTIRNYYNFDVVKLTDSLLYKVDATELREQSNNQSAVVSSKRSVYKLLPVKVIK</sequence>